<gene>
    <name evidence="1" type="ORF">OCV61_18005</name>
</gene>
<accession>A0ABT2TYE1</accession>
<name>A0ABT2TYE1_9FIRM</name>
<evidence type="ECO:0000313" key="2">
    <source>
        <dbReference type="Proteomes" id="UP001652409"/>
    </source>
</evidence>
<evidence type="ECO:0000313" key="1">
    <source>
        <dbReference type="EMBL" id="MCU6767260.1"/>
    </source>
</evidence>
<dbReference type="EMBL" id="JAOQJL010000064">
    <property type="protein sequence ID" value="MCU6767260.1"/>
    <property type="molecule type" value="Genomic_DNA"/>
</dbReference>
<comment type="caution">
    <text evidence="1">The sequence shown here is derived from an EMBL/GenBank/DDBJ whole genome shotgun (WGS) entry which is preliminary data.</text>
</comment>
<reference evidence="1 2" key="1">
    <citation type="journal article" date="2021" name="ISME Commun">
        <title>Automated analysis of genomic sequences facilitates high-throughput and comprehensive description of bacteria.</title>
        <authorList>
            <person name="Hitch T.C.A."/>
        </authorList>
    </citation>
    <scope>NUCLEOTIDE SEQUENCE [LARGE SCALE GENOMIC DNA]</scope>
    <source>
        <strain evidence="1 2">Sanger_23</strain>
    </source>
</reference>
<sequence length="103" mass="11805">MSERIDNIFIDYKNGIFLVNGKGPDCLVRLTIKQPGGWDISRLMNYKNRSPIDMPVIADVTIDAAEILEAENLEKIRKMIRTEFNYAAQTQCKTEPVSVQDER</sequence>
<dbReference type="Proteomes" id="UP001652409">
    <property type="component" value="Unassembled WGS sequence"/>
</dbReference>
<dbReference type="RefSeq" id="WP_158422908.1">
    <property type="nucleotide sequence ID" value="NZ_JAOQJL010000064.1"/>
</dbReference>
<keyword evidence="2" id="KW-1185">Reference proteome</keyword>
<protein>
    <submittedName>
        <fullName evidence="1">Uncharacterized protein</fullName>
    </submittedName>
</protein>
<proteinExistence type="predicted"/>
<organism evidence="1 2">
    <name type="scientific">Blautia ammoniilytica</name>
    <dbReference type="NCBI Taxonomy" id="2981782"/>
    <lineage>
        <taxon>Bacteria</taxon>
        <taxon>Bacillati</taxon>
        <taxon>Bacillota</taxon>
        <taxon>Clostridia</taxon>
        <taxon>Lachnospirales</taxon>
        <taxon>Lachnospiraceae</taxon>
        <taxon>Blautia</taxon>
    </lineage>
</organism>